<accession>A0A423NYC6</accession>
<dbReference type="AlphaFoldDB" id="A0A423NYC6"/>
<comment type="caution">
    <text evidence="2">The sequence shown here is derived from an EMBL/GenBank/DDBJ whole genome shotgun (WGS) entry which is preliminary data.</text>
</comment>
<dbReference type="RefSeq" id="WP_123417866.1">
    <property type="nucleotide sequence ID" value="NZ_MOCA01000001.1"/>
</dbReference>
<feature type="chain" id="PRO_5019015560" description="DUF3757 domain-containing protein" evidence="1">
    <location>
        <begin position="22"/>
        <end position="112"/>
    </location>
</feature>
<sequence length="112" mass="11897">MKLKIPAGVLVSLAMMSTAYAATCPTISITHSLENEDATFTSARLQDKNSDDSVVICRYDGKDDLGVSSGYRNGTPIKATGTGWVDRNGNPSDDCAAADGDAKKCSFEEKKE</sequence>
<organism evidence="2 3">
    <name type="scientific">Pseudomonas moraviensis</name>
    <dbReference type="NCBI Taxonomy" id="321662"/>
    <lineage>
        <taxon>Bacteria</taxon>
        <taxon>Pseudomonadati</taxon>
        <taxon>Pseudomonadota</taxon>
        <taxon>Gammaproteobacteria</taxon>
        <taxon>Pseudomonadales</taxon>
        <taxon>Pseudomonadaceae</taxon>
        <taxon>Pseudomonas</taxon>
    </lineage>
</organism>
<evidence type="ECO:0008006" key="4">
    <source>
        <dbReference type="Google" id="ProtNLM"/>
    </source>
</evidence>
<evidence type="ECO:0000313" key="2">
    <source>
        <dbReference type="EMBL" id="ROO03310.1"/>
    </source>
</evidence>
<dbReference type="EMBL" id="MOCA01000001">
    <property type="protein sequence ID" value="ROO03310.1"/>
    <property type="molecule type" value="Genomic_DNA"/>
</dbReference>
<protein>
    <recommendedName>
        <fullName evidence="4">DUF3757 domain-containing protein</fullName>
    </recommendedName>
</protein>
<name>A0A423NYC6_9PSED</name>
<proteinExistence type="predicted"/>
<dbReference type="Proteomes" id="UP000284207">
    <property type="component" value="Unassembled WGS sequence"/>
</dbReference>
<gene>
    <name evidence="2" type="ORF">BK674_03015</name>
</gene>
<feature type="signal peptide" evidence="1">
    <location>
        <begin position="1"/>
        <end position="21"/>
    </location>
</feature>
<reference evidence="2 3" key="1">
    <citation type="submission" date="2016-10" db="EMBL/GenBank/DDBJ databases">
        <title>Comparative genome analysis of multiple Pseudomonas spp. focuses on biocontrol and plant growth promoting traits.</title>
        <authorList>
            <person name="Tao X.-Y."/>
            <person name="Taylor C.G."/>
        </authorList>
    </citation>
    <scope>NUCLEOTIDE SEQUENCE [LARGE SCALE GENOMIC DNA]</scope>
    <source>
        <strain evidence="2 3">36B3</strain>
    </source>
</reference>
<evidence type="ECO:0000256" key="1">
    <source>
        <dbReference type="SAM" id="SignalP"/>
    </source>
</evidence>
<keyword evidence="1" id="KW-0732">Signal</keyword>
<evidence type="ECO:0000313" key="3">
    <source>
        <dbReference type="Proteomes" id="UP000284207"/>
    </source>
</evidence>